<evidence type="ECO:0000313" key="3">
    <source>
        <dbReference type="Proteomes" id="UP000190637"/>
    </source>
</evidence>
<organism evidence="2 3">
    <name type="scientific">Marinactinospora thermotolerans DSM 45154</name>
    <dbReference type="NCBI Taxonomy" id="1122192"/>
    <lineage>
        <taxon>Bacteria</taxon>
        <taxon>Bacillati</taxon>
        <taxon>Actinomycetota</taxon>
        <taxon>Actinomycetes</taxon>
        <taxon>Streptosporangiales</taxon>
        <taxon>Nocardiopsidaceae</taxon>
        <taxon>Marinactinospora</taxon>
    </lineage>
</organism>
<dbReference type="InterPro" id="IPR000241">
    <property type="entry name" value="RlmKL-like_Mtase"/>
</dbReference>
<dbReference type="AlphaFoldDB" id="A0A1T4T7W3"/>
<protein>
    <submittedName>
        <fullName evidence="2">Putative RNA methylase family UPF0020</fullName>
    </submittedName>
</protein>
<dbReference type="SUPFAM" id="SSF53335">
    <property type="entry name" value="S-adenosyl-L-methionine-dependent methyltransferases"/>
    <property type="match status" value="1"/>
</dbReference>
<keyword evidence="3" id="KW-1185">Reference proteome</keyword>
<dbReference type="Pfam" id="PF01170">
    <property type="entry name" value="UPF0020"/>
    <property type="match status" value="1"/>
</dbReference>
<dbReference type="CDD" id="cd02440">
    <property type="entry name" value="AdoMet_MTases"/>
    <property type="match status" value="1"/>
</dbReference>
<name>A0A1T4T7W3_9ACTN</name>
<dbReference type="Gene3D" id="3.30.2130.30">
    <property type="match status" value="1"/>
</dbReference>
<dbReference type="EMBL" id="FUWS01000016">
    <property type="protein sequence ID" value="SKA36526.1"/>
    <property type="molecule type" value="Genomic_DNA"/>
</dbReference>
<dbReference type="Gene3D" id="3.40.50.150">
    <property type="entry name" value="Vaccinia Virus protein VP39"/>
    <property type="match status" value="1"/>
</dbReference>
<feature type="domain" description="Ribosomal RNA large subunit methyltransferase K/L-like methyltransferase" evidence="1">
    <location>
        <begin position="174"/>
        <end position="341"/>
    </location>
</feature>
<dbReference type="InterPro" id="IPR002052">
    <property type="entry name" value="DNA_methylase_N6_adenine_CS"/>
</dbReference>
<keyword evidence="2" id="KW-0808">Transferase</keyword>
<dbReference type="RefSeq" id="WP_235001171.1">
    <property type="nucleotide sequence ID" value="NZ_FUWS01000016.1"/>
</dbReference>
<proteinExistence type="predicted"/>
<reference evidence="2 3" key="1">
    <citation type="submission" date="2017-02" db="EMBL/GenBank/DDBJ databases">
        <authorList>
            <person name="Peterson S.W."/>
        </authorList>
    </citation>
    <scope>NUCLEOTIDE SEQUENCE [LARGE SCALE GENOMIC DNA]</scope>
    <source>
        <strain evidence="2 3">DSM 45154</strain>
    </source>
</reference>
<dbReference type="PRINTS" id="PR00507">
    <property type="entry name" value="N12N6MTFRASE"/>
</dbReference>
<dbReference type="GO" id="GO:0003676">
    <property type="term" value="F:nucleic acid binding"/>
    <property type="evidence" value="ECO:0007669"/>
    <property type="project" value="InterPro"/>
</dbReference>
<evidence type="ECO:0000259" key="1">
    <source>
        <dbReference type="Pfam" id="PF01170"/>
    </source>
</evidence>
<gene>
    <name evidence="2" type="ORF">SAMN02745673_04597</name>
</gene>
<sequence length="354" mass="37602">MAVRLMARTLRGLEDVAAREIEERGLGRVERLRHREVWYTAPRPDLGLRTVDDLFLLAGVVEGVGHTKADLALFGELVDETVLKELLEVRRASGGSAAVPGVDVAASFLGKRNYNRYDIEDVVGERVAGLLRLPYHSRRGGTAPPQGGLSLRVTVEGAQAVLALRLADRPLHRRTYKEASTPGTTHPPLAAAMARLAGIEPGMRVLDPCCGTGTIPIEARAIAPEARIVGTDHGADITAKAAANGVAAAGGEAGETAWAVADAGRLPLGPATVDRIVSNPPWGRQVEARARLAGGPGRFYGEIERVLTPQGTVVLLLHEPEEHIAHAEGAGLRLREAIPVSLFGTRPSIVLLSR</sequence>
<dbReference type="STRING" id="1122192.SAMN02745673_04597"/>
<keyword evidence="2" id="KW-0489">Methyltransferase</keyword>
<dbReference type="PANTHER" id="PTHR14911:SF13">
    <property type="entry name" value="TRNA (GUANINE(6)-N2)-METHYLTRANSFERASE THUMP3"/>
    <property type="match status" value="1"/>
</dbReference>
<dbReference type="PANTHER" id="PTHR14911">
    <property type="entry name" value="THUMP DOMAIN-CONTAINING"/>
    <property type="match status" value="1"/>
</dbReference>
<dbReference type="Proteomes" id="UP000190637">
    <property type="component" value="Unassembled WGS sequence"/>
</dbReference>
<accession>A0A1T4T7W3</accession>
<evidence type="ECO:0000313" key="2">
    <source>
        <dbReference type="EMBL" id="SKA36526.1"/>
    </source>
</evidence>
<dbReference type="InterPro" id="IPR029063">
    <property type="entry name" value="SAM-dependent_MTases_sf"/>
</dbReference>
<dbReference type="GO" id="GO:0016423">
    <property type="term" value="F:tRNA (guanine) methyltransferase activity"/>
    <property type="evidence" value="ECO:0007669"/>
    <property type="project" value="TreeGrafter"/>
</dbReference>
<dbReference type="PROSITE" id="PS00092">
    <property type="entry name" value="N6_MTASE"/>
    <property type="match status" value="1"/>
</dbReference>
<dbReference type="GO" id="GO:0030488">
    <property type="term" value="P:tRNA methylation"/>
    <property type="evidence" value="ECO:0007669"/>
    <property type="project" value="TreeGrafter"/>
</dbReference>